<comment type="caution">
    <text evidence="1">The sequence shown here is derived from an EMBL/GenBank/DDBJ whole genome shotgun (WGS) entry which is preliminary data.</text>
</comment>
<dbReference type="AlphaFoldDB" id="A0AAV9HJ57"/>
<sequence length="315" mass="34400">MSSSHSPSRATKPVALVVGASRGIGRQVAIDLAKNGYAVIVAAKSITPLSALVNLNPFPPDPNSQLSTITTVAREIQLLGGDATAIAVDTTSYSSIQSLVFGAVQTYGRLDVVVYNSGAIWWGPVSTTPMKRFQLMQRVNVEGLYGIIQETLPHLRRTSGRIVVVCPPIYNRFFRGKTAYAIGKVGMSVLVQGLGMDFVREGRGMGIVGIWPAVAIESAATEQFTKKDPEYAKQLRKPDIFSDAILAMLEAPVEEINGKLELDEDFLRRYKRVKDFDKYSVVPGSNPKRIMPLILPDLTVEEQNDEGMRADSSKL</sequence>
<dbReference type="InterPro" id="IPR051935">
    <property type="entry name" value="HSDL2"/>
</dbReference>
<keyword evidence="2" id="KW-1185">Reference proteome</keyword>
<proteinExistence type="predicted"/>
<organism evidence="1 2">
    <name type="scientific">Cladorrhinum samala</name>
    <dbReference type="NCBI Taxonomy" id="585594"/>
    <lineage>
        <taxon>Eukaryota</taxon>
        <taxon>Fungi</taxon>
        <taxon>Dikarya</taxon>
        <taxon>Ascomycota</taxon>
        <taxon>Pezizomycotina</taxon>
        <taxon>Sordariomycetes</taxon>
        <taxon>Sordariomycetidae</taxon>
        <taxon>Sordariales</taxon>
        <taxon>Podosporaceae</taxon>
        <taxon>Cladorrhinum</taxon>
    </lineage>
</organism>
<protein>
    <submittedName>
        <fullName evidence="1">Uncharacterized protein</fullName>
    </submittedName>
</protein>
<reference evidence="1" key="2">
    <citation type="submission" date="2023-06" db="EMBL/GenBank/DDBJ databases">
        <authorList>
            <consortium name="Lawrence Berkeley National Laboratory"/>
            <person name="Mondo S.J."/>
            <person name="Hensen N."/>
            <person name="Bonometti L."/>
            <person name="Westerberg I."/>
            <person name="Brannstrom I.O."/>
            <person name="Guillou S."/>
            <person name="Cros-Aarteil S."/>
            <person name="Calhoun S."/>
            <person name="Haridas S."/>
            <person name="Kuo A."/>
            <person name="Pangilinan J."/>
            <person name="Riley R."/>
            <person name="Labutti K."/>
            <person name="Andreopoulos B."/>
            <person name="Lipzen A."/>
            <person name="Chen C."/>
            <person name="Yanf M."/>
            <person name="Daum C."/>
            <person name="Ng V."/>
            <person name="Clum A."/>
            <person name="Steindorff A."/>
            <person name="Ohm R."/>
            <person name="Martin F."/>
            <person name="Silar P."/>
            <person name="Natvig D."/>
            <person name="Lalanne C."/>
            <person name="Gautier V."/>
            <person name="Ament-Velasquez S.L."/>
            <person name="Kruys A."/>
            <person name="Hutchinson M.I."/>
            <person name="Powell A.J."/>
            <person name="Barry K."/>
            <person name="Miller A.N."/>
            <person name="Grigoriev I.V."/>
            <person name="Debuchy R."/>
            <person name="Gladieux P."/>
            <person name="Thoren M.H."/>
            <person name="Johannesson H."/>
        </authorList>
    </citation>
    <scope>NUCLEOTIDE SEQUENCE</scope>
    <source>
        <strain evidence="1">PSN324</strain>
    </source>
</reference>
<accession>A0AAV9HJ57</accession>
<dbReference type="SUPFAM" id="SSF51735">
    <property type="entry name" value="NAD(P)-binding Rossmann-fold domains"/>
    <property type="match status" value="1"/>
</dbReference>
<dbReference type="InterPro" id="IPR036291">
    <property type="entry name" value="NAD(P)-bd_dom_sf"/>
</dbReference>
<evidence type="ECO:0000313" key="1">
    <source>
        <dbReference type="EMBL" id="KAK4459502.1"/>
    </source>
</evidence>
<dbReference type="PANTHER" id="PTHR42808:SF4">
    <property type="entry name" value="SHORT CHAIN DEHYDROGENASE"/>
    <property type="match status" value="1"/>
</dbReference>
<gene>
    <name evidence="1" type="ORF">QBC42DRAFT_274312</name>
</gene>
<evidence type="ECO:0000313" key="2">
    <source>
        <dbReference type="Proteomes" id="UP001321749"/>
    </source>
</evidence>
<dbReference type="PRINTS" id="PR00081">
    <property type="entry name" value="GDHRDH"/>
</dbReference>
<reference evidence="1" key="1">
    <citation type="journal article" date="2023" name="Mol. Phylogenet. Evol.">
        <title>Genome-scale phylogeny and comparative genomics of the fungal order Sordariales.</title>
        <authorList>
            <person name="Hensen N."/>
            <person name="Bonometti L."/>
            <person name="Westerberg I."/>
            <person name="Brannstrom I.O."/>
            <person name="Guillou S."/>
            <person name="Cros-Aarteil S."/>
            <person name="Calhoun S."/>
            <person name="Haridas S."/>
            <person name="Kuo A."/>
            <person name="Mondo S."/>
            <person name="Pangilinan J."/>
            <person name="Riley R."/>
            <person name="LaButti K."/>
            <person name="Andreopoulos B."/>
            <person name="Lipzen A."/>
            <person name="Chen C."/>
            <person name="Yan M."/>
            <person name="Daum C."/>
            <person name="Ng V."/>
            <person name="Clum A."/>
            <person name="Steindorff A."/>
            <person name="Ohm R.A."/>
            <person name="Martin F."/>
            <person name="Silar P."/>
            <person name="Natvig D.O."/>
            <person name="Lalanne C."/>
            <person name="Gautier V."/>
            <person name="Ament-Velasquez S.L."/>
            <person name="Kruys A."/>
            <person name="Hutchinson M.I."/>
            <person name="Powell A.J."/>
            <person name="Barry K."/>
            <person name="Miller A.N."/>
            <person name="Grigoriev I.V."/>
            <person name="Debuchy R."/>
            <person name="Gladieux P."/>
            <person name="Hiltunen Thoren M."/>
            <person name="Johannesson H."/>
        </authorList>
    </citation>
    <scope>NUCLEOTIDE SEQUENCE</scope>
    <source>
        <strain evidence="1">PSN324</strain>
    </source>
</reference>
<dbReference type="Pfam" id="PF00106">
    <property type="entry name" value="adh_short"/>
    <property type="match status" value="2"/>
</dbReference>
<name>A0AAV9HJ57_9PEZI</name>
<dbReference type="PANTHER" id="PTHR42808">
    <property type="entry name" value="HYDROXYSTEROID DEHYDROGENASE-LIKE PROTEIN 2"/>
    <property type="match status" value="1"/>
</dbReference>
<dbReference type="InterPro" id="IPR002347">
    <property type="entry name" value="SDR_fam"/>
</dbReference>
<dbReference type="Proteomes" id="UP001321749">
    <property type="component" value="Unassembled WGS sequence"/>
</dbReference>
<dbReference type="EMBL" id="MU865035">
    <property type="protein sequence ID" value="KAK4459502.1"/>
    <property type="molecule type" value="Genomic_DNA"/>
</dbReference>
<dbReference type="Gene3D" id="3.40.50.720">
    <property type="entry name" value="NAD(P)-binding Rossmann-like Domain"/>
    <property type="match status" value="1"/>
</dbReference>